<proteinExistence type="predicted"/>
<dbReference type="PANTHER" id="PTHR11008">
    <property type="entry name" value="PROTEIN TAKEOUT-LIKE PROTEIN"/>
    <property type="match status" value="1"/>
</dbReference>
<evidence type="ECO:0000313" key="1">
    <source>
        <dbReference type="EMBL" id="CAH0391994.1"/>
    </source>
</evidence>
<dbReference type="Pfam" id="PF06585">
    <property type="entry name" value="JHBP"/>
    <property type="match status" value="1"/>
</dbReference>
<dbReference type="EMBL" id="OU963867">
    <property type="protein sequence ID" value="CAH0391994.1"/>
    <property type="molecule type" value="Genomic_DNA"/>
</dbReference>
<dbReference type="PANTHER" id="PTHR11008:SF9">
    <property type="entry name" value="PROTEIN TAKEOUT-LIKE PROTEIN"/>
    <property type="match status" value="1"/>
</dbReference>
<sequence length="287" mass="31785">MGILISSDLHKITGSDCSEWGATIETTVRKMELKIFITVFLVCGTSMLISCEARSADLTNEAVIHPELMKEVGLKDWMFERLIKKALEAFKRLMKKGDASKNIPVLDPLYTAADTAFKMESKNVTTTGLSEFVVNHVSASMFSLKADLDLTFTNINRKGTYKAKASLFQDVDVFYGDGSLDESVSNLNILLHLHFGLSLNKILYVKEVGVKFNVQQGSVNLDGLLNNSKLGKTVNKILSDGGANFVNKNRERIQPHINEAVKTRVSHLIDGMTLPELIQFLEALINA</sequence>
<dbReference type="InterPro" id="IPR010562">
    <property type="entry name" value="Haemolymph_juvenile_hormone-bd"/>
</dbReference>
<name>A0A9P0F875_BEMTA</name>
<dbReference type="Gene3D" id="3.15.10.30">
    <property type="entry name" value="Haemolymph juvenile hormone binding protein"/>
    <property type="match status" value="1"/>
</dbReference>
<accession>A0A9P0F875</accession>
<gene>
    <name evidence="1" type="ORF">BEMITA_LOCUS10555</name>
</gene>
<dbReference type="AlphaFoldDB" id="A0A9P0F875"/>
<keyword evidence="2" id="KW-1185">Reference proteome</keyword>
<reference evidence="1" key="1">
    <citation type="submission" date="2021-12" db="EMBL/GenBank/DDBJ databases">
        <authorList>
            <person name="King R."/>
        </authorList>
    </citation>
    <scope>NUCLEOTIDE SEQUENCE</scope>
</reference>
<organism evidence="1 2">
    <name type="scientific">Bemisia tabaci</name>
    <name type="common">Sweetpotato whitefly</name>
    <name type="synonym">Aleurodes tabaci</name>
    <dbReference type="NCBI Taxonomy" id="7038"/>
    <lineage>
        <taxon>Eukaryota</taxon>
        <taxon>Metazoa</taxon>
        <taxon>Ecdysozoa</taxon>
        <taxon>Arthropoda</taxon>
        <taxon>Hexapoda</taxon>
        <taxon>Insecta</taxon>
        <taxon>Pterygota</taxon>
        <taxon>Neoptera</taxon>
        <taxon>Paraneoptera</taxon>
        <taxon>Hemiptera</taxon>
        <taxon>Sternorrhyncha</taxon>
        <taxon>Aleyrodoidea</taxon>
        <taxon>Aleyrodidae</taxon>
        <taxon>Aleyrodinae</taxon>
        <taxon>Bemisia</taxon>
    </lineage>
</organism>
<dbReference type="InterPro" id="IPR038606">
    <property type="entry name" value="To_sf"/>
</dbReference>
<dbReference type="Proteomes" id="UP001152759">
    <property type="component" value="Chromosome 6"/>
</dbReference>
<evidence type="ECO:0000313" key="2">
    <source>
        <dbReference type="Proteomes" id="UP001152759"/>
    </source>
</evidence>
<protein>
    <submittedName>
        <fullName evidence="1">Uncharacterized protein</fullName>
    </submittedName>
</protein>
<dbReference type="SMART" id="SM00700">
    <property type="entry name" value="JHBP"/>
    <property type="match status" value="1"/>
</dbReference>